<evidence type="ECO:0000313" key="3">
    <source>
        <dbReference type="Proteomes" id="UP000245699"/>
    </source>
</evidence>
<sequence length="78" mass="8574">MFLSPDTTLHSPTRTHTRTTPGTPHSNLSYPIATTAFSLPSLNTISPVFFLSNPPTALKLRKIATPRTTKLRIQVICV</sequence>
<organism evidence="2 3">
    <name type="scientific">Furculomyces boomerangus</name>
    <dbReference type="NCBI Taxonomy" id="61424"/>
    <lineage>
        <taxon>Eukaryota</taxon>
        <taxon>Fungi</taxon>
        <taxon>Fungi incertae sedis</taxon>
        <taxon>Zoopagomycota</taxon>
        <taxon>Kickxellomycotina</taxon>
        <taxon>Harpellomycetes</taxon>
        <taxon>Harpellales</taxon>
        <taxon>Harpellaceae</taxon>
        <taxon>Furculomyces</taxon>
    </lineage>
</organism>
<comment type="caution">
    <text evidence="2">The sequence shown here is derived from an EMBL/GenBank/DDBJ whole genome shotgun (WGS) entry which is preliminary data.</text>
</comment>
<proteinExistence type="predicted"/>
<gene>
    <name evidence="2" type="ORF">BB559_004433</name>
</gene>
<dbReference type="EMBL" id="MBFT01000461">
    <property type="protein sequence ID" value="PVU90815.1"/>
    <property type="molecule type" value="Genomic_DNA"/>
</dbReference>
<reference evidence="2 3" key="1">
    <citation type="journal article" date="2018" name="MBio">
        <title>Comparative Genomics Reveals the Core Gene Toolbox for the Fungus-Insect Symbiosis.</title>
        <authorList>
            <person name="Wang Y."/>
            <person name="Stata M."/>
            <person name="Wang W."/>
            <person name="Stajich J.E."/>
            <person name="White M.M."/>
            <person name="Moncalvo J.M."/>
        </authorList>
    </citation>
    <scope>NUCLEOTIDE SEQUENCE [LARGE SCALE GENOMIC DNA]</scope>
    <source>
        <strain evidence="2 3">AUS-77-4</strain>
    </source>
</reference>
<feature type="region of interest" description="Disordered" evidence="1">
    <location>
        <begin position="1"/>
        <end position="27"/>
    </location>
</feature>
<dbReference type="AlphaFoldDB" id="A0A2T9YES6"/>
<accession>A0A2T9YES6</accession>
<feature type="compositionally biased region" description="Low complexity" evidence="1">
    <location>
        <begin position="7"/>
        <end position="26"/>
    </location>
</feature>
<evidence type="ECO:0000256" key="1">
    <source>
        <dbReference type="SAM" id="MobiDB-lite"/>
    </source>
</evidence>
<protein>
    <submittedName>
        <fullName evidence="2">Uncharacterized protein</fullName>
    </submittedName>
</protein>
<name>A0A2T9YES6_9FUNG</name>
<evidence type="ECO:0000313" key="2">
    <source>
        <dbReference type="EMBL" id="PVU90815.1"/>
    </source>
</evidence>
<dbReference type="Proteomes" id="UP000245699">
    <property type="component" value="Unassembled WGS sequence"/>
</dbReference>
<keyword evidence="3" id="KW-1185">Reference proteome</keyword>